<evidence type="ECO:0000313" key="1">
    <source>
        <dbReference type="EMBL" id="JAH78562.1"/>
    </source>
</evidence>
<dbReference type="AlphaFoldDB" id="A0A0E9VKH3"/>
<reference evidence="1" key="2">
    <citation type="journal article" date="2015" name="Fish Shellfish Immunol.">
        <title>Early steps in the European eel (Anguilla anguilla)-Vibrio vulnificus interaction in the gills: Role of the RtxA13 toxin.</title>
        <authorList>
            <person name="Callol A."/>
            <person name="Pajuelo D."/>
            <person name="Ebbesson L."/>
            <person name="Teles M."/>
            <person name="MacKenzie S."/>
            <person name="Amaro C."/>
        </authorList>
    </citation>
    <scope>NUCLEOTIDE SEQUENCE</scope>
</reference>
<sequence length="66" mass="7526">MVEKIDEVKALILLYCKVENFGGCAFRSLWRVGTLGFAFQCAHCPVKFFIRSFQGEFFITHFSGSP</sequence>
<dbReference type="EMBL" id="GBXM01030015">
    <property type="protein sequence ID" value="JAH78562.1"/>
    <property type="molecule type" value="Transcribed_RNA"/>
</dbReference>
<protein>
    <submittedName>
        <fullName evidence="1">Uncharacterized protein</fullName>
    </submittedName>
</protein>
<reference evidence="1" key="1">
    <citation type="submission" date="2014-11" db="EMBL/GenBank/DDBJ databases">
        <authorList>
            <person name="Amaro Gonzalez C."/>
        </authorList>
    </citation>
    <scope>NUCLEOTIDE SEQUENCE</scope>
</reference>
<proteinExistence type="predicted"/>
<accession>A0A0E9VKH3</accession>
<organism evidence="1">
    <name type="scientific">Anguilla anguilla</name>
    <name type="common">European freshwater eel</name>
    <name type="synonym">Muraena anguilla</name>
    <dbReference type="NCBI Taxonomy" id="7936"/>
    <lineage>
        <taxon>Eukaryota</taxon>
        <taxon>Metazoa</taxon>
        <taxon>Chordata</taxon>
        <taxon>Craniata</taxon>
        <taxon>Vertebrata</taxon>
        <taxon>Euteleostomi</taxon>
        <taxon>Actinopterygii</taxon>
        <taxon>Neopterygii</taxon>
        <taxon>Teleostei</taxon>
        <taxon>Anguilliformes</taxon>
        <taxon>Anguillidae</taxon>
        <taxon>Anguilla</taxon>
    </lineage>
</organism>
<name>A0A0E9VKH3_ANGAN</name>